<sequence>QAFKTITELKDFYWLYGFNFNSTHTLGKTCVYFQIERLSEESMNYSSRFIKEGKKETIPYTGTFFSSEPQNYYGELKRAKFNTLHAEIRGAEGKWPMDYKLIFSDYKECSVFRVLAVNNGHGCMVLVGNSAARSGIPAECKSMYKKACDNQYDRLHQIFNNDCMA</sequence>
<protein>
    <submittedName>
        <fullName evidence="1">Putative lipocalin-2 1 lipocalin</fullName>
    </submittedName>
</protein>
<dbReference type="Pfam" id="PF02098">
    <property type="entry name" value="His_binding"/>
    <property type="match status" value="1"/>
</dbReference>
<dbReference type="GO" id="GO:0043176">
    <property type="term" value="F:amine binding"/>
    <property type="evidence" value="ECO:0007669"/>
    <property type="project" value="InterPro"/>
</dbReference>
<proteinExistence type="evidence at transcript level"/>
<dbReference type="Gene3D" id="2.40.128.20">
    <property type="match status" value="1"/>
</dbReference>
<dbReference type="EMBL" id="GBZX01002314">
    <property type="protein sequence ID" value="JAG90426.1"/>
    <property type="molecule type" value="mRNA"/>
</dbReference>
<dbReference type="SUPFAM" id="SSF50814">
    <property type="entry name" value="Lipocalins"/>
    <property type="match status" value="1"/>
</dbReference>
<dbReference type="GO" id="GO:0030682">
    <property type="term" value="P:symbiont-mediated perturbation of host defenses"/>
    <property type="evidence" value="ECO:0007669"/>
    <property type="project" value="InterPro"/>
</dbReference>
<reference evidence="1" key="1">
    <citation type="journal article" date="2015" name="PLoS ONE">
        <title>An Insight into the Sialome of the Lone Star Tick, Amblyomma americanum, with a Glimpse on Its Time Dependent Gene Expression.</title>
        <authorList>
            <person name="Karim S."/>
            <person name="Ribeiro J.M."/>
        </authorList>
    </citation>
    <scope>NUCLEOTIDE SEQUENCE</scope>
    <source>
        <tissue evidence="1">Salivary gland</tissue>
    </source>
</reference>
<name>A0A0C9RSY6_AMBAM</name>
<feature type="non-terminal residue" evidence="1">
    <location>
        <position position="1"/>
    </location>
</feature>
<dbReference type="InterPro" id="IPR012674">
    <property type="entry name" value="Calycin"/>
</dbReference>
<accession>A0A0C9RSY6</accession>
<evidence type="ECO:0000313" key="1">
    <source>
        <dbReference type="EMBL" id="JAG90426.1"/>
    </source>
</evidence>
<dbReference type="AlphaFoldDB" id="A0A0C9RSY6"/>
<organism evidence="1">
    <name type="scientific">Amblyomma americanum</name>
    <name type="common">Lone star tick</name>
    <dbReference type="NCBI Taxonomy" id="6943"/>
    <lineage>
        <taxon>Eukaryota</taxon>
        <taxon>Metazoa</taxon>
        <taxon>Ecdysozoa</taxon>
        <taxon>Arthropoda</taxon>
        <taxon>Chelicerata</taxon>
        <taxon>Arachnida</taxon>
        <taxon>Acari</taxon>
        <taxon>Parasitiformes</taxon>
        <taxon>Ixodida</taxon>
        <taxon>Ixodoidea</taxon>
        <taxon>Ixodidae</taxon>
        <taxon>Amblyomminae</taxon>
        <taxon>Amblyomma</taxon>
    </lineage>
</organism>
<dbReference type="InterPro" id="IPR002970">
    <property type="entry name" value="Tick_his-bd"/>
</dbReference>